<organism evidence="1 2">
    <name type="scientific">Mytilus galloprovincialis</name>
    <name type="common">Mediterranean mussel</name>
    <dbReference type="NCBI Taxonomy" id="29158"/>
    <lineage>
        <taxon>Eukaryota</taxon>
        <taxon>Metazoa</taxon>
        <taxon>Spiralia</taxon>
        <taxon>Lophotrochozoa</taxon>
        <taxon>Mollusca</taxon>
        <taxon>Bivalvia</taxon>
        <taxon>Autobranchia</taxon>
        <taxon>Pteriomorphia</taxon>
        <taxon>Mytilida</taxon>
        <taxon>Mytiloidea</taxon>
        <taxon>Mytilidae</taxon>
        <taxon>Mytilinae</taxon>
        <taxon>Mytilus</taxon>
    </lineage>
</organism>
<keyword evidence="2" id="KW-1185">Reference proteome</keyword>
<dbReference type="OrthoDB" id="5986014at2759"/>
<dbReference type="SUPFAM" id="SSF54001">
    <property type="entry name" value="Cysteine proteinases"/>
    <property type="match status" value="2"/>
</dbReference>
<gene>
    <name evidence="1" type="ORF">MGAL_10B042858</name>
</gene>
<protein>
    <recommendedName>
        <fullName evidence="3">Peptidase C1A papain C-terminal domain-containing protein</fullName>
    </recommendedName>
</protein>
<evidence type="ECO:0008006" key="3">
    <source>
        <dbReference type="Google" id="ProtNLM"/>
    </source>
</evidence>
<sequence>MAKSNVTEEPFYSKNELSKNCNEVNIPLMPSCKGNTGYANAIATVLHATINRNPNRQDVYPDWYILFSDIMLSFGEKEQTVTNVLKMICPKYDLRYEKVCAKEAIVGISLNRPIITKFSLTNREWKTFAEFYFRNPTGILTRSEIDINRRQFLKSGDLEEHFVVFTGYESSYLRFMNCWGEAWADHGFFKVQNENIFEFEFYDVLCAQDDVQR</sequence>
<name>A0A8B6DTS4_MYTGA</name>
<evidence type="ECO:0000313" key="1">
    <source>
        <dbReference type="EMBL" id="VDI23939.1"/>
    </source>
</evidence>
<dbReference type="Gene3D" id="3.90.70.10">
    <property type="entry name" value="Cysteine proteinases"/>
    <property type="match status" value="1"/>
</dbReference>
<proteinExistence type="predicted"/>
<dbReference type="AlphaFoldDB" id="A0A8B6DTS4"/>
<accession>A0A8B6DTS4</accession>
<evidence type="ECO:0000313" key="2">
    <source>
        <dbReference type="Proteomes" id="UP000596742"/>
    </source>
</evidence>
<dbReference type="EMBL" id="UYJE01003981">
    <property type="protein sequence ID" value="VDI23939.1"/>
    <property type="molecule type" value="Genomic_DNA"/>
</dbReference>
<dbReference type="Proteomes" id="UP000596742">
    <property type="component" value="Unassembled WGS sequence"/>
</dbReference>
<dbReference type="InterPro" id="IPR038765">
    <property type="entry name" value="Papain-like_cys_pep_sf"/>
</dbReference>
<reference evidence="1" key="1">
    <citation type="submission" date="2018-11" db="EMBL/GenBank/DDBJ databases">
        <authorList>
            <person name="Alioto T."/>
            <person name="Alioto T."/>
        </authorList>
    </citation>
    <scope>NUCLEOTIDE SEQUENCE</scope>
</reference>
<comment type="caution">
    <text evidence="1">The sequence shown here is derived from an EMBL/GenBank/DDBJ whole genome shotgun (WGS) entry which is preliminary data.</text>
</comment>